<proteinExistence type="predicted"/>
<dbReference type="InterPro" id="IPR036036">
    <property type="entry name" value="SOCS_box-like_dom_sf"/>
</dbReference>
<gene>
    <name evidence="6" type="ORF">LSINAPIS_LOCUS14455</name>
</gene>
<dbReference type="PROSITE" id="PS50225">
    <property type="entry name" value="SOCS"/>
    <property type="match status" value="1"/>
</dbReference>
<dbReference type="PANTHER" id="PTHR24171">
    <property type="entry name" value="ANKYRIN REPEAT DOMAIN-CONTAINING PROTEIN 39-RELATED"/>
    <property type="match status" value="1"/>
</dbReference>
<dbReference type="PROSITE" id="PS50088">
    <property type="entry name" value="ANK_REPEAT"/>
    <property type="match status" value="4"/>
</dbReference>
<dbReference type="Gene3D" id="1.25.40.20">
    <property type="entry name" value="Ankyrin repeat-containing domain"/>
    <property type="match status" value="4"/>
</dbReference>
<dbReference type="Pfam" id="PF13637">
    <property type="entry name" value="Ank_4"/>
    <property type="match status" value="1"/>
</dbReference>
<evidence type="ECO:0000256" key="2">
    <source>
        <dbReference type="ARBA" id="ARBA00023043"/>
    </source>
</evidence>
<dbReference type="PRINTS" id="PR01415">
    <property type="entry name" value="ANKYRIN"/>
</dbReference>
<feature type="repeat" description="ANK" evidence="3">
    <location>
        <begin position="201"/>
        <end position="233"/>
    </location>
</feature>
<dbReference type="Pfam" id="PF12796">
    <property type="entry name" value="Ank_2"/>
    <property type="match status" value="1"/>
</dbReference>
<feature type="domain" description="SOCS box" evidence="5">
    <location>
        <begin position="469"/>
        <end position="508"/>
    </location>
</feature>
<name>A0A5E4R6G8_9NEOP</name>
<dbReference type="InterPro" id="IPR001496">
    <property type="entry name" value="SOCS_box"/>
</dbReference>
<feature type="repeat" description="ANK" evidence="3">
    <location>
        <begin position="234"/>
        <end position="266"/>
    </location>
</feature>
<protein>
    <recommendedName>
        <fullName evidence="5">SOCS box domain-containing protein</fullName>
    </recommendedName>
</protein>
<dbReference type="SUPFAM" id="SSF48403">
    <property type="entry name" value="Ankyrin repeat"/>
    <property type="match status" value="1"/>
</dbReference>
<dbReference type="Pfam" id="PF07525">
    <property type="entry name" value="SOCS_box"/>
    <property type="match status" value="1"/>
</dbReference>
<feature type="repeat" description="ANK" evidence="3">
    <location>
        <begin position="300"/>
        <end position="332"/>
    </location>
</feature>
<dbReference type="GO" id="GO:0035556">
    <property type="term" value="P:intracellular signal transduction"/>
    <property type="evidence" value="ECO:0007669"/>
    <property type="project" value="InterPro"/>
</dbReference>
<keyword evidence="7" id="KW-1185">Reference proteome</keyword>
<accession>A0A5E4R6G8</accession>
<dbReference type="SUPFAM" id="SSF158235">
    <property type="entry name" value="SOCS box-like"/>
    <property type="match status" value="1"/>
</dbReference>
<dbReference type="InterPro" id="IPR036770">
    <property type="entry name" value="Ankyrin_rpt-contain_sf"/>
</dbReference>
<evidence type="ECO:0000256" key="4">
    <source>
        <dbReference type="SAM" id="MobiDB-lite"/>
    </source>
</evidence>
<dbReference type="SMART" id="SM00248">
    <property type="entry name" value="ANK"/>
    <property type="match status" value="7"/>
</dbReference>
<dbReference type="GO" id="GO:0031436">
    <property type="term" value="C:BRCA1-BARD1 complex"/>
    <property type="evidence" value="ECO:0007669"/>
    <property type="project" value="TreeGrafter"/>
</dbReference>
<sequence length="526" mass="58291">MSHLEDILYSKIIIEDLEGVNQCIYEGVNPNKVTNHGKTCLGEAARLGNVIIVKNLIDAITEPEAGSESNVSKKRTVKPHKRKYRGCGHQEESVSKCKSRTERTFSESHKNEKNQGYFVLINSDGSSSDESRLRSPTCTSLESTPVDLEWDEDFSNVAPPTVEDESWCSMYMWYAAILENTGAAIEAASKFTNGINQQDAFMRTALHYAAEQGHTDVVNLLINSGSKLDVTAGDGLTPLHAAVIKNHIGTVKLLLSAGSHVNYKTHEKMTALHFAASRGYLELVKILVSNGAQYEARDTNERTALYLASGRGHYDVVKYLISVGANVNGEEIHGANVNACNIITGENALHIAIESIKCPKDFDELLMCFLDYKIDLNSTALTGDTALNRALLIQWDHVAVSLIRHGADVNFCDLQSCGLDNLSIVSRRPSNKLAHLLIKAGHYLPSPDNRTSQHKKGTTAHWLHQVICKEPLNLLDLCRIKIRMLCHSKPLYSYVSQLPLPKCLKSFLMFQHEFNIECEGSKLLNS</sequence>
<feature type="repeat" description="ANK" evidence="3">
    <location>
        <begin position="267"/>
        <end position="299"/>
    </location>
</feature>
<evidence type="ECO:0000313" key="6">
    <source>
        <dbReference type="EMBL" id="VVD04769.1"/>
    </source>
</evidence>
<evidence type="ECO:0000259" key="5">
    <source>
        <dbReference type="PROSITE" id="PS50225"/>
    </source>
</evidence>
<dbReference type="InterPro" id="IPR002110">
    <property type="entry name" value="Ankyrin_rpt"/>
</dbReference>
<keyword evidence="2 3" id="KW-0040">ANK repeat</keyword>
<evidence type="ECO:0000256" key="3">
    <source>
        <dbReference type="PROSITE-ProRule" id="PRU00023"/>
    </source>
</evidence>
<evidence type="ECO:0000256" key="1">
    <source>
        <dbReference type="ARBA" id="ARBA00022737"/>
    </source>
</evidence>
<dbReference type="GO" id="GO:0004842">
    <property type="term" value="F:ubiquitin-protein transferase activity"/>
    <property type="evidence" value="ECO:0007669"/>
    <property type="project" value="TreeGrafter"/>
</dbReference>
<dbReference type="PANTHER" id="PTHR24171:SF10">
    <property type="entry name" value="ANKYRIN REPEAT DOMAIN-CONTAINING PROTEIN 29-LIKE"/>
    <property type="match status" value="1"/>
</dbReference>
<dbReference type="AlphaFoldDB" id="A0A5E4R6G8"/>
<dbReference type="EMBL" id="FZQP02006893">
    <property type="protein sequence ID" value="VVD04769.1"/>
    <property type="molecule type" value="Genomic_DNA"/>
</dbReference>
<feature type="region of interest" description="Disordered" evidence="4">
    <location>
        <begin position="64"/>
        <end position="85"/>
    </location>
</feature>
<keyword evidence="1" id="KW-0677">Repeat</keyword>
<reference evidence="6 7" key="1">
    <citation type="submission" date="2017-07" db="EMBL/GenBank/DDBJ databases">
        <authorList>
            <person name="Talla V."/>
            <person name="Backstrom N."/>
        </authorList>
    </citation>
    <scope>NUCLEOTIDE SEQUENCE [LARGE SCALE GENOMIC DNA]</scope>
</reference>
<feature type="compositionally biased region" description="Basic residues" evidence="4">
    <location>
        <begin position="72"/>
        <end position="85"/>
    </location>
</feature>
<dbReference type="Proteomes" id="UP000324832">
    <property type="component" value="Unassembled WGS sequence"/>
</dbReference>
<organism evidence="6 7">
    <name type="scientific">Leptidea sinapis</name>
    <dbReference type="NCBI Taxonomy" id="189913"/>
    <lineage>
        <taxon>Eukaryota</taxon>
        <taxon>Metazoa</taxon>
        <taxon>Ecdysozoa</taxon>
        <taxon>Arthropoda</taxon>
        <taxon>Hexapoda</taxon>
        <taxon>Insecta</taxon>
        <taxon>Pterygota</taxon>
        <taxon>Neoptera</taxon>
        <taxon>Endopterygota</taxon>
        <taxon>Lepidoptera</taxon>
        <taxon>Glossata</taxon>
        <taxon>Ditrysia</taxon>
        <taxon>Papilionoidea</taxon>
        <taxon>Pieridae</taxon>
        <taxon>Dismorphiinae</taxon>
        <taxon>Leptidea</taxon>
    </lineage>
</organism>
<dbReference type="PROSITE" id="PS50297">
    <property type="entry name" value="ANK_REP_REGION"/>
    <property type="match status" value="4"/>
</dbReference>
<dbReference type="GO" id="GO:0070531">
    <property type="term" value="C:BRCA1-A complex"/>
    <property type="evidence" value="ECO:0007669"/>
    <property type="project" value="TreeGrafter"/>
</dbReference>
<evidence type="ECO:0000313" key="7">
    <source>
        <dbReference type="Proteomes" id="UP000324832"/>
    </source>
</evidence>
<dbReference type="SMART" id="SM00969">
    <property type="entry name" value="SOCS_box"/>
    <property type="match status" value="1"/>
</dbReference>
<dbReference type="CDD" id="cd03716">
    <property type="entry name" value="SOCS_ASB_like"/>
    <property type="match status" value="1"/>
</dbReference>
<dbReference type="GO" id="GO:0085020">
    <property type="term" value="P:protein K6-linked ubiquitination"/>
    <property type="evidence" value="ECO:0007669"/>
    <property type="project" value="TreeGrafter"/>
</dbReference>